<dbReference type="CDD" id="cd06198">
    <property type="entry name" value="FNR_like_3"/>
    <property type="match status" value="1"/>
</dbReference>
<dbReference type="PRINTS" id="PR00409">
    <property type="entry name" value="PHDIOXRDTASE"/>
</dbReference>
<organism evidence="13 14">
    <name type="scientific">Streptomyces lavendulae subsp. lavendulae</name>
    <dbReference type="NCBI Taxonomy" id="58340"/>
    <lineage>
        <taxon>Bacteria</taxon>
        <taxon>Bacillati</taxon>
        <taxon>Actinomycetota</taxon>
        <taxon>Actinomycetes</taxon>
        <taxon>Kitasatosporales</taxon>
        <taxon>Streptomycetaceae</taxon>
        <taxon>Streptomyces</taxon>
    </lineage>
</organism>
<accession>A0A2K8PPF8</accession>
<dbReference type="InterPro" id="IPR039261">
    <property type="entry name" value="FNR_nucleotide-bd"/>
</dbReference>
<protein>
    <submittedName>
        <fullName evidence="13">Stearoyl-CoA 9-desaturase electron transfer partner</fullName>
    </submittedName>
</protein>
<evidence type="ECO:0000256" key="8">
    <source>
        <dbReference type="ARBA" id="ARBA00022989"/>
    </source>
</evidence>
<reference evidence="13 14" key="1">
    <citation type="submission" date="2017-11" db="EMBL/GenBank/DDBJ databases">
        <title>Complete genome sequence of Streptomyces lavendulae subsp. lavendulae CCM 3239 (formerly 'Streptomyces aureofaciens CCM 3239'), the producer of the angucycline-type antibiotic auricin.</title>
        <authorList>
            <person name="Busche T."/>
            <person name="Novakova R."/>
            <person name="Al'Dilaimi A."/>
            <person name="Homerova D."/>
            <person name="Feckova L."/>
            <person name="Rezuchova B."/>
            <person name="Mingyar E."/>
            <person name="Csolleiova D."/>
            <person name="Bekeova C."/>
            <person name="Winkler A."/>
            <person name="Sevcikova B."/>
            <person name="Kalinowski J."/>
            <person name="Kormanec J."/>
            <person name="Ruckert C."/>
        </authorList>
    </citation>
    <scope>NUCLEOTIDE SEQUENCE [LARGE SCALE GENOMIC DNA]</scope>
    <source>
        <strain evidence="13 14">CCM 3239</strain>
    </source>
</reference>
<comment type="subcellular location">
    <subcellularLocation>
        <location evidence="2">Membrane</location>
        <topology evidence="2">Multi-pass membrane protein</topology>
    </subcellularLocation>
</comment>
<sequence>MAVHPALDATRTSGHGAVGPPLAPRLVPTGVHVLGWAGAAGVLGLWWANTTSVVGAAGWFTGAGRITGLLAGYVCAVVVVLMARVPWLDRTVGSDRLARWHAAGGRYAISLVLAHTLLIIWGYALTGHAGPVDETVGLVLHYPEMLGATAAWFLFLLTAVVSARAARRRLSYETWQFLHLATYAAIYLAFGHQLADGADFVGNRTAQALWYAMYLSAAGLVVWFRFLAPVRSARRHRLTVAQVRREGPDVVSVHLTGDRLDELAALPGQFFRWRFLARGLWWTASPYSLSAPPHPRSLRITVKALGSHSAALTRLAPGTRVWAEGPYGALTARNTRADRTLLLAGGIGITPLRALFETLPGDLILIYWARTPADLVLRGELDAIAAARGARVYYSVDEPDGHALPLTAPCLTALVPDLGRRDVYLCGPPGMTRAAGATLREAGVAPRRIHQESFAL</sequence>
<dbReference type="RefSeq" id="WP_234333764.1">
    <property type="nucleotide sequence ID" value="NZ_CP024985.1"/>
</dbReference>
<dbReference type="Pfam" id="PF00175">
    <property type="entry name" value="NAD_binding_1"/>
    <property type="match status" value="1"/>
</dbReference>
<dbReference type="Gene3D" id="3.40.50.80">
    <property type="entry name" value="Nucleotide-binding domain of ferredoxin-NADP reductase (FNR) module"/>
    <property type="match status" value="1"/>
</dbReference>
<evidence type="ECO:0000256" key="3">
    <source>
        <dbReference type="ARBA" id="ARBA00022630"/>
    </source>
</evidence>
<dbReference type="GO" id="GO:0016491">
    <property type="term" value="F:oxidoreductase activity"/>
    <property type="evidence" value="ECO:0007669"/>
    <property type="project" value="UniProtKB-KW"/>
</dbReference>
<dbReference type="InterPro" id="IPR001433">
    <property type="entry name" value="OxRdtase_FAD/NAD-bd"/>
</dbReference>
<dbReference type="PANTHER" id="PTHR47354">
    <property type="entry name" value="NADH OXIDOREDUCTASE HCR"/>
    <property type="match status" value="1"/>
</dbReference>
<evidence type="ECO:0000256" key="7">
    <source>
        <dbReference type="ARBA" id="ARBA00022827"/>
    </source>
</evidence>
<keyword evidence="10" id="KW-0408">Iron</keyword>
<dbReference type="AlphaFoldDB" id="A0A2K8PPF8"/>
<dbReference type="KEGG" id="slx:SLAV_34355"/>
<dbReference type="GO" id="GO:0050660">
    <property type="term" value="F:flavin adenine dinucleotide binding"/>
    <property type="evidence" value="ECO:0007669"/>
    <property type="project" value="TreeGrafter"/>
</dbReference>
<comment type="cofactor">
    <cofactor evidence="1">
        <name>FAD</name>
        <dbReference type="ChEBI" id="CHEBI:57692"/>
    </cofactor>
</comment>
<evidence type="ECO:0000256" key="9">
    <source>
        <dbReference type="ARBA" id="ARBA00023002"/>
    </source>
</evidence>
<dbReference type="InterPro" id="IPR017927">
    <property type="entry name" value="FAD-bd_FR_type"/>
</dbReference>
<keyword evidence="11" id="KW-0411">Iron-sulfur</keyword>
<dbReference type="GO" id="GO:0046872">
    <property type="term" value="F:metal ion binding"/>
    <property type="evidence" value="ECO:0007669"/>
    <property type="project" value="UniProtKB-KW"/>
</dbReference>
<keyword evidence="8" id="KW-1133">Transmembrane helix</keyword>
<dbReference type="EMBL" id="CP024985">
    <property type="protein sequence ID" value="ATZ28642.1"/>
    <property type="molecule type" value="Genomic_DNA"/>
</dbReference>
<dbReference type="Gene3D" id="2.40.30.10">
    <property type="entry name" value="Translation factors"/>
    <property type="match status" value="1"/>
</dbReference>
<evidence type="ECO:0000256" key="1">
    <source>
        <dbReference type="ARBA" id="ARBA00001974"/>
    </source>
</evidence>
<keyword evidence="6" id="KW-0479">Metal-binding</keyword>
<keyword evidence="14" id="KW-1185">Reference proteome</keyword>
<keyword evidence="7" id="KW-0274">FAD</keyword>
<gene>
    <name evidence="13" type="ORF">SLAV_34355</name>
</gene>
<keyword evidence="12" id="KW-0472">Membrane</keyword>
<evidence type="ECO:0000256" key="12">
    <source>
        <dbReference type="ARBA" id="ARBA00023136"/>
    </source>
</evidence>
<evidence type="ECO:0000313" key="14">
    <source>
        <dbReference type="Proteomes" id="UP000231791"/>
    </source>
</evidence>
<evidence type="ECO:0000313" key="13">
    <source>
        <dbReference type="EMBL" id="ATZ28642.1"/>
    </source>
</evidence>
<dbReference type="InterPro" id="IPR017938">
    <property type="entry name" value="Riboflavin_synthase-like_b-brl"/>
</dbReference>
<keyword evidence="4" id="KW-0812">Transmembrane</keyword>
<dbReference type="PANTHER" id="PTHR47354:SF8">
    <property type="entry name" value="1,2-PHENYLACETYL-COA EPOXIDASE, SUBUNIT E"/>
    <property type="match status" value="1"/>
</dbReference>
<dbReference type="SUPFAM" id="SSF63380">
    <property type="entry name" value="Riboflavin synthase domain-like"/>
    <property type="match status" value="1"/>
</dbReference>
<dbReference type="InterPro" id="IPR050415">
    <property type="entry name" value="MRET"/>
</dbReference>
<evidence type="ECO:0000256" key="5">
    <source>
        <dbReference type="ARBA" id="ARBA00022714"/>
    </source>
</evidence>
<keyword evidence="9" id="KW-0560">Oxidoreductase</keyword>
<dbReference type="InterPro" id="IPR013130">
    <property type="entry name" value="Fe3_Rdtase_TM_dom"/>
</dbReference>
<name>A0A2K8PPF8_STRLA</name>
<dbReference type="PROSITE" id="PS51384">
    <property type="entry name" value="FAD_FR"/>
    <property type="match status" value="1"/>
</dbReference>
<dbReference type="GO" id="GO:0051537">
    <property type="term" value="F:2 iron, 2 sulfur cluster binding"/>
    <property type="evidence" value="ECO:0007669"/>
    <property type="project" value="UniProtKB-KW"/>
</dbReference>
<keyword evidence="3" id="KW-0285">Flavoprotein</keyword>
<dbReference type="Proteomes" id="UP000231791">
    <property type="component" value="Chromosome"/>
</dbReference>
<evidence type="ECO:0000256" key="10">
    <source>
        <dbReference type="ARBA" id="ARBA00023004"/>
    </source>
</evidence>
<dbReference type="SUPFAM" id="SSF52343">
    <property type="entry name" value="Ferredoxin reductase-like, C-terminal NADP-linked domain"/>
    <property type="match status" value="1"/>
</dbReference>
<dbReference type="GO" id="GO:0016020">
    <property type="term" value="C:membrane"/>
    <property type="evidence" value="ECO:0007669"/>
    <property type="project" value="UniProtKB-SubCell"/>
</dbReference>
<evidence type="ECO:0000256" key="4">
    <source>
        <dbReference type="ARBA" id="ARBA00022692"/>
    </source>
</evidence>
<keyword evidence="5" id="KW-0001">2Fe-2S</keyword>
<dbReference type="GeneID" id="49387848"/>
<evidence type="ECO:0000256" key="2">
    <source>
        <dbReference type="ARBA" id="ARBA00004141"/>
    </source>
</evidence>
<proteinExistence type="predicted"/>
<evidence type="ECO:0000256" key="11">
    <source>
        <dbReference type="ARBA" id="ARBA00023014"/>
    </source>
</evidence>
<evidence type="ECO:0000256" key="6">
    <source>
        <dbReference type="ARBA" id="ARBA00022723"/>
    </source>
</evidence>
<dbReference type="Pfam" id="PF01794">
    <property type="entry name" value="Ferric_reduct"/>
    <property type="match status" value="1"/>
</dbReference>